<evidence type="ECO:0000256" key="3">
    <source>
        <dbReference type="ARBA" id="ARBA00022801"/>
    </source>
</evidence>
<dbReference type="InterPro" id="IPR025202">
    <property type="entry name" value="PLD-like_dom"/>
</dbReference>
<dbReference type="EMBL" id="FSRU01000001">
    <property type="protein sequence ID" value="SIO16408.1"/>
    <property type="molecule type" value="Genomic_DNA"/>
</dbReference>
<dbReference type="PANTHER" id="PTHR18896:SF76">
    <property type="entry name" value="PHOSPHOLIPASE"/>
    <property type="match status" value="1"/>
</dbReference>
<dbReference type="SUPFAM" id="SSF56024">
    <property type="entry name" value="Phospholipase D/nuclease"/>
    <property type="match status" value="2"/>
</dbReference>
<evidence type="ECO:0000256" key="1">
    <source>
        <dbReference type="ARBA" id="ARBA00000798"/>
    </source>
</evidence>
<evidence type="ECO:0000313" key="6">
    <source>
        <dbReference type="EMBL" id="SIO16408.1"/>
    </source>
</evidence>
<evidence type="ECO:0000259" key="5">
    <source>
        <dbReference type="PROSITE" id="PS50035"/>
    </source>
</evidence>
<comment type="catalytic activity">
    <reaction evidence="1">
        <text>a 1,2-diacyl-sn-glycero-3-phosphocholine + H2O = a 1,2-diacyl-sn-glycero-3-phosphate + choline + H(+)</text>
        <dbReference type="Rhea" id="RHEA:14445"/>
        <dbReference type="ChEBI" id="CHEBI:15354"/>
        <dbReference type="ChEBI" id="CHEBI:15377"/>
        <dbReference type="ChEBI" id="CHEBI:15378"/>
        <dbReference type="ChEBI" id="CHEBI:57643"/>
        <dbReference type="ChEBI" id="CHEBI:58608"/>
        <dbReference type="EC" id="3.1.4.4"/>
    </reaction>
</comment>
<name>A0A1N6H994_9BURK</name>
<evidence type="ECO:0000256" key="4">
    <source>
        <dbReference type="ARBA" id="ARBA00023098"/>
    </source>
</evidence>
<accession>A0A1N6H994</accession>
<dbReference type="Gene3D" id="3.30.870.10">
    <property type="entry name" value="Endonuclease Chain A"/>
    <property type="match status" value="2"/>
</dbReference>
<dbReference type="InterPro" id="IPR001736">
    <property type="entry name" value="PLipase_D/transphosphatidylase"/>
</dbReference>
<protein>
    <submittedName>
        <fullName evidence="6">Phosphatidylserine/phosphatidylglycerophosphate/cardiolipin synthase</fullName>
    </submittedName>
</protein>
<dbReference type="CDD" id="cd09105">
    <property type="entry name" value="PLDc_vPLD1_2_like_2"/>
    <property type="match status" value="1"/>
</dbReference>
<keyword evidence="4" id="KW-0443">Lipid metabolism</keyword>
<evidence type="ECO:0000256" key="2">
    <source>
        <dbReference type="ARBA" id="ARBA00022737"/>
    </source>
</evidence>
<organism evidence="6 7">
    <name type="scientific">Paraburkholderia phenazinium</name>
    <dbReference type="NCBI Taxonomy" id="60549"/>
    <lineage>
        <taxon>Bacteria</taxon>
        <taxon>Pseudomonadati</taxon>
        <taxon>Pseudomonadota</taxon>
        <taxon>Betaproteobacteria</taxon>
        <taxon>Burkholderiales</taxon>
        <taxon>Burkholderiaceae</taxon>
        <taxon>Paraburkholderia</taxon>
    </lineage>
</organism>
<dbReference type="GO" id="GO:0009395">
    <property type="term" value="P:phospholipid catabolic process"/>
    <property type="evidence" value="ECO:0007669"/>
    <property type="project" value="TreeGrafter"/>
</dbReference>
<dbReference type="OrthoDB" id="8828485at2"/>
<dbReference type="RefSeq" id="WP_074294707.1">
    <property type="nucleotide sequence ID" value="NZ_FSRU01000001.1"/>
</dbReference>
<sequence>MSHSDQTAGDATEPHTIPFITHGSYPRRVGNRVHPLVDSGPAFRRICEAVEHAQHSVWFTVTFIATDFQMPDGRGTLFDVLDRAVERGLDVRVIFWRPNPESSGYGQTFAGTPADFEWLAARGSRFSARWDRAPRAFCHHQKCWLIDAGQPAETTFVGGINPTFAIVEPGHVDGEPRHDVYVEITGPCASDVHHNFVQRWNETSERTQALGVYGPQGHSALAFPTRSSEPCGPSVVQIQRNVHADCYREAHAAADSEAYPIAAGERSITDQYLLAIQAARRSIYLENQALPVPTIASALEDALKRGVAVVLLLPGEPEGYVAQWRLKPESKPFFDQIEALGRYANFTLAGIAGPTRSGGRRYVYVHAKLMLVDDAWMTIGSCNLHANSLFGHSEMNATVWDPDAVRELRCQLFLEHLGEDTRHLDDVSALQLYQRIARDNETRWQAGDFNWNGLACSLNPQTYGEAQDRLHP</sequence>
<dbReference type="PANTHER" id="PTHR18896">
    <property type="entry name" value="PHOSPHOLIPASE D"/>
    <property type="match status" value="1"/>
</dbReference>
<reference evidence="6 7" key="1">
    <citation type="submission" date="2016-11" db="EMBL/GenBank/DDBJ databases">
        <authorList>
            <person name="Jaros S."/>
            <person name="Januszkiewicz K."/>
            <person name="Wedrychowicz H."/>
        </authorList>
    </citation>
    <scope>NUCLEOTIDE SEQUENCE [LARGE SCALE GENOMIC DNA]</scope>
    <source>
        <strain evidence="6 7">GAS95</strain>
    </source>
</reference>
<dbReference type="Pfam" id="PF13091">
    <property type="entry name" value="PLDc_2"/>
    <property type="match status" value="1"/>
</dbReference>
<evidence type="ECO:0000313" key="7">
    <source>
        <dbReference type="Proteomes" id="UP000185151"/>
    </source>
</evidence>
<dbReference type="InterPro" id="IPR015679">
    <property type="entry name" value="PLipase_D_fam"/>
</dbReference>
<gene>
    <name evidence="6" type="ORF">SAMN05444165_1243</name>
</gene>
<dbReference type="AlphaFoldDB" id="A0A1N6H994"/>
<dbReference type="GO" id="GO:0004630">
    <property type="term" value="F:phospholipase D activity"/>
    <property type="evidence" value="ECO:0007669"/>
    <property type="project" value="UniProtKB-EC"/>
</dbReference>
<keyword evidence="2" id="KW-0677">Repeat</keyword>
<dbReference type="Proteomes" id="UP000185151">
    <property type="component" value="Unassembled WGS sequence"/>
</dbReference>
<proteinExistence type="predicted"/>
<keyword evidence="7" id="KW-1185">Reference proteome</keyword>
<feature type="domain" description="PLD phosphodiesterase" evidence="5">
    <location>
        <begin position="361"/>
        <end position="388"/>
    </location>
</feature>
<dbReference type="PROSITE" id="PS50035">
    <property type="entry name" value="PLD"/>
    <property type="match status" value="1"/>
</dbReference>
<keyword evidence="3" id="KW-0378">Hydrolase</keyword>